<proteinExistence type="predicted"/>
<sequence length="59" mass="6606">MEYFATGHYWEFGPPAGNFYLIAFCGIGIPNAGHAVIPRFRLDFRAAFLFTAPNPRRAA</sequence>
<gene>
    <name evidence="2" type="ORF">GGE66_004702</name>
</gene>
<evidence type="ECO:0000256" key="1">
    <source>
        <dbReference type="SAM" id="Phobius"/>
    </source>
</evidence>
<keyword evidence="1" id="KW-0812">Transmembrane</keyword>
<comment type="caution">
    <text evidence="2">The sequence shown here is derived from an EMBL/GenBank/DDBJ whole genome shotgun (WGS) entry which is preliminary data.</text>
</comment>
<evidence type="ECO:0000313" key="3">
    <source>
        <dbReference type="Proteomes" id="UP000517187"/>
    </source>
</evidence>
<reference evidence="2 3" key="1">
    <citation type="submission" date="2020-08" db="EMBL/GenBank/DDBJ databases">
        <title>Genomic Encyclopedia of Type Strains, Phase IV (KMG-V): Genome sequencing to study the core and pangenomes of soil and plant-associated prokaryotes.</title>
        <authorList>
            <person name="Whitman W."/>
        </authorList>
    </citation>
    <scope>NUCLEOTIDE SEQUENCE [LARGE SCALE GENOMIC DNA]</scope>
    <source>
        <strain evidence="2 3">SEMIA 4011</strain>
    </source>
</reference>
<protein>
    <submittedName>
        <fullName evidence="2">Uncharacterized protein</fullName>
    </submittedName>
</protein>
<dbReference type="Proteomes" id="UP000517187">
    <property type="component" value="Unassembled WGS sequence"/>
</dbReference>
<feature type="transmembrane region" description="Helical" evidence="1">
    <location>
        <begin position="19"/>
        <end position="37"/>
    </location>
</feature>
<evidence type="ECO:0000313" key="2">
    <source>
        <dbReference type="EMBL" id="MBB6223706.1"/>
    </source>
</evidence>
<dbReference type="AlphaFoldDB" id="A0A7X0DUP8"/>
<keyword evidence="1" id="KW-1133">Transmembrane helix</keyword>
<keyword evidence="1" id="KW-0472">Membrane</keyword>
<name>A0A7X0DUP8_RHILE</name>
<accession>A0A7X0DUP8</accession>
<organism evidence="2 3">
    <name type="scientific">Rhizobium leguminosarum</name>
    <dbReference type="NCBI Taxonomy" id="384"/>
    <lineage>
        <taxon>Bacteria</taxon>
        <taxon>Pseudomonadati</taxon>
        <taxon>Pseudomonadota</taxon>
        <taxon>Alphaproteobacteria</taxon>
        <taxon>Hyphomicrobiales</taxon>
        <taxon>Rhizobiaceae</taxon>
        <taxon>Rhizobium/Agrobacterium group</taxon>
        <taxon>Rhizobium</taxon>
    </lineage>
</organism>
<dbReference type="EMBL" id="JACIIJ010000012">
    <property type="protein sequence ID" value="MBB6223706.1"/>
    <property type="molecule type" value="Genomic_DNA"/>
</dbReference>
<dbReference type="RefSeq" id="WP_054182388.1">
    <property type="nucleotide sequence ID" value="NZ_JACIIJ010000012.1"/>
</dbReference>